<dbReference type="InterPro" id="IPR003812">
    <property type="entry name" value="Fido"/>
</dbReference>
<dbReference type="InterPro" id="IPR040198">
    <property type="entry name" value="Fido_containing"/>
</dbReference>
<reference evidence="5" key="1">
    <citation type="journal article" date="2015" name="BMC Genomics">
        <title>Genomic and transcriptomic analysis of the endophytic fungus Pestalotiopsis fici reveals its lifestyle and high potential for synthesis of natural products.</title>
        <authorList>
            <person name="Wang X."/>
            <person name="Zhang X."/>
            <person name="Liu L."/>
            <person name="Xiang M."/>
            <person name="Wang W."/>
            <person name="Sun X."/>
            <person name="Che Y."/>
            <person name="Guo L."/>
            <person name="Liu G."/>
            <person name="Guo L."/>
            <person name="Wang C."/>
            <person name="Yin W.B."/>
            <person name="Stadler M."/>
            <person name="Zhang X."/>
            <person name="Liu X."/>
        </authorList>
    </citation>
    <scope>NUCLEOTIDE SEQUENCE [LARGE SCALE GENOMIC DNA]</scope>
    <source>
        <strain evidence="5">W106-1 / CGMCC3.15140</strain>
    </source>
</reference>
<sequence>MKRTIPDIAKTLAAAYALQSVKYENNQSTTIDMIKAERHLTARLFNVETYGLHKFCEEDLLNIEIPRAEPSSPDMVELENHIVASRWIAENAIRHPGTPGLNEREVQILQTITCKGTTAEQAHLLSWGKRIALGDYRVTPIQVRSNPLRVFPYPQEVPACIKRFFAWRDKAHTEGILHPLVLACQAQVYFVHVHPFLDGNGRVSRMISHDYMTRQGYLPAIIPHLDRYDHLRMISNASDGNPREFVTSVIVGQLDALRKFHRRSKS</sequence>
<dbReference type="PROSITE" id="PS51459">
    <property type="entry name" value="FIDO"/>
    <property type="match status" value="1"/>
</dbReference>
<dbReference type="OrthoDB" id="439046at2759"/>
<accession>W3WJR6</accession>
<dbReference type="Pfam" id="PF02661">
    <property type="entry name" value="Fic"/>
    <property type="match status" value="1"/>
</dbReference>
<name>W3WJR6_PESFW</name>
<evidence type="ECO:0000256" key="2">
    <source>
        <dbReference type="PIRSR" id="PIRSR640198-2"/>
    </source>
</evidence>
<dbReference type="RefSeq" id="XP_007840652.1">
    <property type="nucleotide sequence ID" value="XM_007842461.1"/>
</dbReference>
<dbReference type="SUPFAM" id="SSF140931">
    <property type="entry name" value="Fic-like"/>
    <property type="match status" value="1"/>
</dbReference>
<evidence type="ECO:0000313" key="4">
    <source>
        <dbReference type="EMBL" id="ETS74014.1"/>
    </source>
</evidence>
<dbReference type="Gene3D" id="1.10.3290.10">
    <property type="entry name" value="Fido-like domain"/>
    <property type="match status" value="1"/>
</dbReference>
<gene>
    <name evidence="4" type="ORF">PFICI_13880</name>
</gene>
<keyword evidence="5" id="KW-1185">Reference proteome</keyword>
<dbReference type="STRING" id="1229662.W3WJR6"/>
<dbReference type="EMBL" id="KI912120">
    <property type="protein sequence ID" value="ETS74014.1"/>
    <property type="molecule type" value="Genomic_DNA"/>
</dbReference>
<dbReference type="HOGENOM" id="CLU_066666_0_0_1"/>
<feature type="active site" evidence="1">
    <location>
        <position position="194"/>
    </location>
</feature>
<dbReference type="PANTHER" id="PTHR13504:SF38">
    <property type="entry name" value="FIDO DOMAIN-CONTAINING PROTEIN"/>
    <property type="match status" value="1"/>
</dbReference>
<dbReference type="AlphaFoldDB" id="W3WJR6"/>
<evidence type="ECO:0000256" key="1">
    <source>
        <dbReference type="PIRSR" id="PIRSR640198-1"/>
    </source>
</evidence>
<organism evidence="4 5">
    <name type="scientific">Pestalotiopsis fici (strain W106-1 / CGMCC3.15140)</name>
    <dbReference type="NCBI Taxonomy" id="1229662"/>
    <lineage>
        <taxon>Eukaryota</taxon>
        <taxon>Fungi</taxon>
        <taxon>Dikarya</taxon>
        <taxon>Ascomycota</taxon>
        <taxon>Pezizomycotina</taxon>
        <taxon>Sordariomycetes</taxon>
        <taxon>Xylariomycetidae</taxon>
        <taxon>Amphisphaeriales</taxon>
        <taxon>Sporocadaceae</taxon>
        <taxon>Pestalotiopsis</taxon>
    </lineage>
</organism>
<dbReference type="PANTHER" id="PTHR13504">
    <property type="entry name" value="FIDO DOMAIN-CONTAINING PROTEIN DDB_G0283145"/>
    <property type="match status" value="1"/>
</dbReference>
<protein>
    <recommendedName>
        <fullName evidence="3">Fido domain-containing protein</fullName>
    </recommendedName>
</protein>
<dbReference type="GO" id="GO:0005524">
    <property type="term" value="F:ATP binding"/>
    <property type="evidence" value="ECO:0007669"/>
    <property type="project" value="UniProtKB-KW"/>
</dbReference>
<evidence type="ECO:0000259" key="3">
    <source>
        <dbReference type="PROSITE" id="PS51459"/>
    </source>
</evidence>
<keyword evidence="2" id="KW-0067">ATP-binding</keyword>
<feature type="domain" description="Fido" evidence="3">
    <location>
        <begin position="114"/>
        <end position="252"/>
    </location>
</feature>
<dbReference type="GeneID" id="19278893"/>
<dbReference type="Proteomes" id="UP000030651">
    <property type="component" value="Unassembled WGS sequence"/>
</dbReference>
<proteinExistence type="predicted"/>
<feature type="binding site" evidence="2">
    <location>
        <begin position="198"/>
        <end position="205"/>
    </location>
    <ligand>
        <name>ATP</name>
        <dbReference type="ChEBI" id="CHEBI:30616"/>
    </ligand>
</feature>
<dbReference type="eggNOG" id="KOG3824">
    <property type="taxonomic scope" value="Eukaryota"/>
</dbReference>
<evidence type="ECO:0000313" key="5">
    <source>
        <dbReference type="Proteomes" id="UP000030651"/>
    </source>
</evidence>
<dbReference type="InParanoid" id="W3WJR6"/>
<keyword evidence="2" id="KW-0547">Nucleotide-binding</keyword>
<dbReference type="KEGG" id="pfy:PFICI_13880"/>
<dbReference type="InterPro" id="IPR036597">
    <property type="entry name" value="Fido-like_dom_sf"/>
</dbReference>